<evidence type="ECO:0000259" key="8">
    <source>
        <dbReference type="PROSITE" id="PS50928"/>
    </source>
</evidence>
<feature type="transmembrane region" description="Helical" evidence="7">
    <location>
        <begin position="106"/>
        <end position="129"/>
    </location>
</feature>
<dbReference type="Pfam" id="PF00528">
    <property type="entry name" value="BPD_transp_1"/>
    <property type="match status" value="1"/>
</dbReference>
<dbReference type="InterPro" id="IPR045621">
    <property type="entry name" value="BPD_transp_1_N"/>
</dbReference>
<dbReference type="AlphaFoldDB" id="A0A5K8A9J9"/>
<evidence type="ECO:0000256" key="2">
    <source>
        <dbReference type="ARBA" id="ARBA00022448"/>
    </source>
</evidence>
<feature type="domain" description="ABC transmembrane type-1" evidence="8">
    <location>
        <begin position="102"/>
        <end position="303"/>
    </location>
</feature>
<feature type="transmembrane region" description="Helical" evidence="7">
    <location>
        <begin position="285"/>
        <end position="303"/>
    </location>
</feature>
<gene>
    <name evidence="9" type="ORF">DSCOOX_23390</name>
</gene>
<evidence type="ECO:0000256" key="3">
    <source>
        <dbReference type="ARBA" id="ARBA00022475"/>
    </source>
</evidence>
<dbReference type="GO" id="GO:0055085">
    <property type="term" value="P:transmembrane transport"/>
    <property type="evidence" value="ECO:0007669"/>
    <property type="project" value="InterPro"/>
</dbReference>
<dbReference type="PANTHER" id="PTHR43163">
    <property type="entry name" value="DIPEPTIDE TRANSPORT SYSTEM PERMEASE PROTEIN DPPB-RELATED"/>
    <property type="match status" value="1"/>
</dbReference>
<evidence type="ECO:0000313" key="10">
    <source>
        <dbReference type="Proteomes" id="UP000422108"/>
    </source>
</evidence>
<dbReference type="Pfam" id="PF19300">
    <property type="entry name" value="BPD_transp_1_N"/>
    <property type="match status" value="1"/>
</dbReference>
<comment type="similarity">
    <text evidence="7">Belongs to the binding-protein-dependent transport system permease family.</text>
</comment>
<dbReference type="PROSITE" id="PS50928">
    <property type="entry name" value="ABC_TM1"/>
    <property type="match status" value="1"/>
</dbReference>
<feature type="transmembrane region" description="Helical" evidence="7">
    <location>
        <begin position="180"/>
        <end position="199"/>
    </location>
</feature>
<evidence type="ECO:0000313" key="9">
    <source>
        <dbReference type="EMBL" id="BBO89159.1"/>
    </source>
</evidence>
<feature type="transmembrane region" description="Helical" evidence="7">
    <location>
        <begin position="141"/>
        <end position="168"/>
    </location>
</feature>
<proteinExistence type="inferred from homology"/>
<keyword evidence="2 7" id="KW-0813">Transport</keyword>
<keyword evidence="4 7" id="KW-0812">Transmembrane</keyword>
<organism evidence="9 10">
    <name type="scientific">Desulfosarcina ovata subsp. ovata</name>
    <dbReference type="NCBI Taxonomy" id="2752305"/>
    <lineage>
        <taxon>Bacteria</taxon>
        <taxon>Pseudomonadati</taxon>
        <taxon>Thermodesulfobacteriota</taxon>
        <taxon>Desulfobacteria</taxon>
        <taxon>Desulfobacterales</taxon>
        <taxon>Desulfosarcinaceae</taxon>
        <taxon>Desulfosarcina</taxon>
    </lineage>
</organism>
<dbReference type="EMBL" id="AP021879">
    <property type="protein sequence ID" value="BBO89159.1"/>
    <property type="molecule type" value="Genomic_DNA"/>
</dbReference>
<keyword evidence="6 7" id="KW-0472">Membrane</keyword>
<reference evidence="9 10" key="1">
    <citation type="submission" date="2019-11" db="EMBL/GenBank/DDBJ databases">
        <title>Comparative genomics of hydrocarbon-degrading Desulfosarcina strains.</title>
        <authorList>
            <person name="Watanabe M."/>
            <person name="Kojima H."/>
            <person name="Fukui M."/>
        </authorList>
    </citation>
    <scope>NUCLEOTIDE SEQUENCE [LARGE SCALE GENOMIC DNA]</scope>
    <source>
        <strain evidence="10">oXyS1</strain>
    </source>
</reference>
<keyword evidence="3" id="KW-1003">Cell membrane</keyword>
<evidence type="ECO:0000256" key="6">
    <source>
        <dbReference type="ARBA" id="ARBA00023136"/>
    </source>
</evidence>
<dbReference type="CDD" id="cd06261">
    <property type="entry name" value="TM_PBP2"/>
    <property type="match status" value="1"/>
</dbReference>
<feature type="transmembrane region" description="Helical" evidence="7">
    <location>
        <begin position="12"/>
        <end position="32"/>
    </location>
</feature>
<sequence length="316" mass="34249">MLMDEYLLKRMVSSVIAITGVSLLTFLLLFVLPGDPAEMLAIAKYGPRDATQAAIDHLIRQEGLDQPVVLQYARWLKGVLGGDMGISRISGKPVWQEINVRLPATLYLAGTSLVISLCVGLPLGIVAALQRGTCWDHLATGTSLIGVAIPNFWLGLILILVFGLYLGWLPTFGYGTLPHLVLPAATVGISMAGITARLTRSAVIDVLGQAYIKTARAKGLPGHVILGRHVIKNALIPIITIAGIQLGHLLEGTVIIEMVFAWPGIGRLLIEAVHNRDVSQIQGCVLYIAIVFCLVNVFIDLLYTRLDPRVRLNDRD</sequence>
<dbReference type="Gene3D" id="1.10.3720.10">
    <property type="entry name" value="MetI-like"/>
    <property type="match status" value="1"/>
</dbReference>
<evidence type="ECO:0000256" key="4">
    <source>
        <dbReference type="ARBA" id="ARBA00022692"/>
    </source>
</evidence>
<dbReference type="GO" id="GO:0005886">
    <property type="term" value="C:plasma membrane"/>
    <property type="evidence" value="ECO:0007669"/>
    <property type="project" value="UniProtKB-SubCell"/>
</dbReference>
<evidence type="ECO:0000256" key="5">
    <source>
        <dbReference type="ARBA" id="ARBA00022989"/>
    </source>
</evidence>
<dbReference type="SUPFAM" id="SSF161098">
    <property type="entry name" value="MetI-like"/>
    <property type="match status" value="1"/>
</dbReference>
<dbReference type="Proteomes" id="UP000422108">
    <property type="component" value="Chromosome"/>
</dbReference>
<accession>A0A5K8A9J9</accession>
<evidence type="ECO:0000256" key="1">
    <source>
        <dbReference type="ARBA" id="ARBA00004651"/>
    </source>
</evidence>
<keyword evidence="10" id="KW-1185">Reference proteome</keyword>
<dbReference type="InterPro" id="IPR000515">
    <property type="entry name" value="MetI-like"/>
</dbReference>
<dbReference type="InterPro" id="IPR035906">
    <property type="entry name" value="MetI-like_sf"/>
</dbReference>
<keyword evidence="5 7" id="KW-1133">Transmembrane helix</keyword>
<name>A0A5K8A9J9_9BACT</name>
<dbReference type="PANTHER" id="PTHR43163:SF6">
    <property type="entry name" value="DIPEPTIDE TRANSPORT SYSTEM PERMEASE PROTEIN DPPB-RELATED"/>
    <property type="match status" value="1"/>
</dbReference>
<protein>
    <submittedName>
        <fullName evidence="9">ABC transporter permease</fullName>
    </submittedName>
</protein>
<evidence type="ECO:0000256" key="7">
    <source>
        <dbReference type="RuleBase" id="RU363032"/>
    </source>
</evidence>
<comment type="subcellular location">
    <subcellularLocation>
        <location evidence="1 7">Cell membrane</location>
        <topology evidence="1 7">Multi-pass membrane protein</topology>
    </subcellularLocation>
</comment>